<evidence type="ECO:0000313" key="3">
    <source>
        <dbReference type="Proteomes" id="UP000201689"/>
    </source>
</evidence>
<reference evidence="2 3" key="2">
    <citation type="submission" date="2016-07" db="EMBL/GenBank/DDBJ databases">
        <title>Whole genome sequeicing and characterization of Enterobacter phage Arya isolated from the termite gut.</title>
        <authorList>
            <person name="Tikhe C."/>
            <person name="Husseneder C."/>
        </authorList>
    </citation>
    <scope>NUCLEOTIDE SEQUENCE [LARGE SCALE GENOMIC DNA]</scope>
</reference>
<proteinExistence type="predicted"/>
<dbReference type="OrthoDB" id="8320at10239"/>
<organism evidence="2 3">
    <name type="scientific">Enterobacter phage Arya</name>
    <dbReference type="NCBI Taxonomy" id="1864622"/>
    <lineage>
        <taxon>Viruses</taxon>
        <taxon>Duplodnaviria</taxon>
        <taxon>Heunggongvirae</taxon>
        <taxon>Uroviricota</taxon>
        <taxon>Caudoviricetes</taxon>
        <taxon>Iiscvirinae</taxon>
        <taxon>Aryavirus</taxon>
        <taxon>Aryavirus arya</taxon>
    </lineage>
</organism>
<accession>A0A193GYF0</accession>
<sequence length="227" mass="24923">MDREGWLNALAAKFAPRFKEFGYELPKFRVSVGFCSSGARSSTAAHCWHSKCSSDNTFEIFIMPDQVEPFMVANHLWHELTHAAVGFDCGHKGAFAKVCKAVGLNGPMTATTPGEAFKEYVKPFPDELGPMPHAKLTFDRGMSIKVPRLRIGMDESGDDDEGEEIEVAPVGGASTAKPKQSTRLKKCECEECGYTVRVTQKWLDVGAPHCPEHGPMKAQGDDESPEE</sequence>
<evidence type="ECO:0000313" key="2">
    <source>
        <dbReference type="EMBL" id="ANN86142.1"/>
    </source>
</evidence>
<feature type="region of interest" description="Disordered" evidence="1">
    <location>
        <begin position="207"/>
        <end position="227"/>
    </location>
</feature>
<dbReference type="Proteomes" id="UP000201689">
    <property type="component" value="Segment"/>
</dbReference>
<dbReference type="RefSeq" id="YP_009284298.1">
    <property type="nucleotide sequence ID" value="NC_031048.1"/>
</dbReference>
<evidence type="ECO:0000256" key="1">
    <source>
        <dbReference type="SAM" id="MobiDB-lite"/>
    </source>
</evidence>
<dbReference type="KEGG" id="vg:29064941"/>
<dbReference type="EMBL" id="KX231828">
    <property type="protein sequence ID" value="ANN86142.1"/>
    <property type="molecule type" value="Genomic_DNA"/>
</dbReference>
<reference evidence="2 3" key="1">
    <citation type="submission" date="2016-05" db="EMBL/GenBank/DDBJ databases">
        <authorList>
            <person name="Lavstsen T."/>
            <person name="Jespersen J.S."/>
        </authorList>
    </citation>
    <scope>NUCLEOTIDE SEQUENCE [LARGE SCALE GENOMIC DNA]</scope>
</reference>
<evidence type="ECO:0008006" key="4">
    <source>
        <dbReference type="Google" id="ProtNLM"/>
    </source>
</evidence>
<keyword evidence="3" id="KW-1185">Reference proteome</keyword>
<name>A0A193GYF0_9CAUD</name>
<gene>
    <name evidence="2" type="ORF">BI096_gp63</name>
</gene>
<protein>
    <recommendedName>
        <fullName evidence="4">SprT-like domain-containing protein</fullName>
    </recommendedName>
</protein>
<dbReference type="GeneID" id="29064941"/>